<name>A0A194UWD1_CYTMA</name>
<protein>
    <submittedName>
        <fullName evidence="2">Uncharacterized protein</fullName>
    </submittedName>
</protein>
<keyword evidence="3" id="KW-1185">Reference proteome</keyword>
<feature type="region of interest" description="Disordered" evidence="1">
    <location>
        <begin position="144"/>
        <end position="187"/>
    </location>
</feature>
<organism evidence="2 3">
    <name type="scientific">Cytospora mali</name>
    <name type="common">Apple Valsa canker fungus</name>
    <name type="synonym">Valsa mali</name>
    <dbReference type="NCBI Taxonomy" id="578113"/>
    <lineage>
        <taxon>Eukaryota</taxon>
        <taxon>Fungi</taxon>
        <taxon>Dikarya</taxon>
        <taxon>Ascomycota</taxon>
        <taxon>Pezizomycotina</taxon>
        <taxon>Sordariomycetes</taxon>
        <taxon>Sordariomycetidae</taxon>
        <taxon>Diaporthales</taxon>
        <taxon>Cytosporaceae</taxon>
        <taxon>Cytospora</taxon>
    </lineage>
</organism>
<feature type="region of interest" description="Disordered" evidence="1">
    <location>
        <begin position="201"/>
        <end position="224"/>
    </location>
</feature>
<evidence type="ECO:0000313" key="3">
    <source>
        <dbReference type="Proteomes" id="UP000078576"/>
    </source>
</evidence>
<reference evidence="3" key="1">
    <citation type="submission" date="2014-12" db="EMBL/GenBank/DDBJ databases">
        <title>Genome Sequence of Valsa Canker Pathogens Uncovers a Specific Adaption of Colonization on Woody Bark.</title>
        <authorList>
            <person name="Yin Z."/>
            <person name="Liu H."/>
            <person name="Gao X."/>
            <person name="Li Z."/>
            <person name="Song N."/>
            <person name="Ke X."/>
            <person name="Dai Q."/>
            <person name="Wu Y."/>
            <person name="Sun Y."/>
            <person name="Xu J.-R."/>
            <person name="Kang Z.K."/>
            <person name="Wang L."/>
            <person name="Huang L."/>
        </authorList>
    </citation>
    <scope>NUCLEOTIDE SEQUENCE [LARGE SCALE GENOMIC DNA]</scope>
    <source>
        <strain evidence="3">SXYL134</strain>
    </source>
</reference>
<feature type="region of interest" description="Disordered" evidence="1">
    <location>
        <begin position="272"/>
        <end position="299"/>
    </location>
</feature>
<gene>
    <name evidence="2" type="ORF">VP1G_03284</name>
</gene>
<feature type="region of interest" description="Disordered" evidence="1">
    <location>
        <begin position="1"/>
        <end position="33"/>
    </location>
</feature>
<evidence type="ECO:0000313" key="2">
    <source>
        <dbReference type="EMBL" id="KUI55911.1"/>
    </source>
</evidence>
<dbReference type="EMBL" id="KN714684">
    <property type="protein sequence ID" value="KUI55911.1"/>
    <property type="molecule type" value="Genomic_DNA"/>
</dbReference>
<dbReference type="Proteomes" id="UP000078576">
    <property type="component" value="Unassembled WGS sequence"/>
</dbReference>
<dbReference type="AlphaFoldDB" id="A0A194UWD1"/>
<feature type="region of interest" description="Disordered" evidence="1">
    <location>
        <begin position="65"/>
        <end position="131"/>
    </location>
</feature>
<accession>A0A194UWD1</accession>
<feature type="compositionally biased region" description="Basic residues" evidence="1">
    <location>
        <begin position="279"/>
        <end position="299"/>
    </location>
</feature>
<proteinExistence type="predicted"/>
<feature type="compositionally biased region" description="Polar residues" evidence="1">
    <location>
        <begin position="215"/>
        <end position="224"/>
    </location>
</feature>
<sequence>MADNTPPCSEGTPGLTPDNGSVSSSSSSPIYSFDNQWDSQWDVQIVEWDINNEPFVPRQLNLLFDHDEPDNQDRPPSPVINLNDGAEDTPRRPLMEPLTRRMNPRVIRSTGPIRPSSRSNRNTLPARGYWDTPRLIGVTEVQNGNHHSEEETEEQQLQQQQQQHLDPDEQDNPAVGQMPPHPRMQAMGTSRRLTPIDAIPALDLDSPLPHDVTPPSVSTPQASASPAPMAWYHFASARRRLARGDENSRGLPHLRVGTARFRDFWRDIWRRFRGQGQSRRGRGRERESRNRRRGSGAAG</sequence>
<evidence type="ECO:0000256" key="1">
    <source>
        <dbReference type="SAM" id="MobiDB-lite"/>
    </source>
</evidence>